<dbReference type="PROSITE" id="PS51257">
    <property type="entry name" value="PROKAR_LIPOPROTEIN"/>
    <property type="match status" value="1"/>
</dbReference>
<evidence type="ECO:0008006" key="3">
    <source>
        <dbReference type="Google" id="ProtNLM"/>
    </source>
</evidence>
<dbReference type="Proteomes" id="UP001589792">
    <property type="component" value="Unassembled WGS sequence"/>
</dbReference>
<dbReference type="RefSeq" id="WP_380673034.1">
    <property type="nucleotide sequence ID" value="NZ_JBHLXG010000003.1"/>
</dbReference>
<evidence type="ECO:0000313" key="1">
    <source>
        <dbReference type="EMBL" id="MFC0225595.1"/>
    </source>
</evidence>
<organism evidence="1 2">
    <name type="scientific">Serratia aquatilis</name>
    <dbReference type="NCBI Taxonomy" id="1737515"/>
    <lineage>
        <taxon>Bacteria</taxon>
        <taxon>Pseudomonadati</taxon>
        <taxon>Pseudomonadota</taxon>
        <taxon>Gammaproteobacteria</taxon>
        <taxon>Enterobacterales</taxon>
        <taxon>Yersiniaceae</taxon>
        <taxon>Serratia</taxon>
    </lineage>
</organism>
<comment type="caution">
    <text evidence="1">The sequence shown here is derived from an EMBL/GenBank/DDBJ whole genome shotgun (WGS) entry which is preliminary data.</text>
</comment>
<proteinExistence type="predicted"/>
<reference evidence="1 2" key="1">
    <citation type="submission" date="2024-09" db="EMBL/GenBank/DDBJ databases">
        <authorList>
            <person name="Sun Q."/>
            <person name="Mori K."/>
        </authorList>
    </citation>
    <scope>NUCLEOTIDE SEQUENCE [LARGE SCALE GENOMIC DNA]</scope>
    <source>
        <strain evidence="1 2">CCM 8626</strain>
    </source>
</reference>
<dbReference type="EMBL" id="JBHLXG010000003">
    <property type="protein sequence ID" value="MFC0225595.1"/>
    <property type="molecule type" value="Genomic_DNA"/>
</dbReference>
<accession>A0ABV6E9C1</accession>
<evidence type="ECO:0000313" key="2">
    <source>
        <dbReference type="Proteomes" id="UP001589792"/>
    </source>
</evidence>
<protein>
    <recommendedName>
        <fullName evidence="3">Lipoprotein</fullName>
    </recommendedName>
</protein>
<name>A0ABV6E9C1_9GAMM</name>
<keyword evidence="2" id="KW-1185">Reference proteome</keyword>
<sequence>MKIIVCSILVILLVGCTSIGISGGGGSSSATIGLGTGVRF</sequence>
<gene>
    <name evidence="1" type="ORF">ACFFJ3_03600</name>
</gene>